<dbReference type="InterPro" id="IPR013783">
    <property type="entry name" value="Ig-like_fold"/>
</dbReference>
<comment type="catalytic activity">
    <reaction evidence="1">
        <text>Hydrolysis of terminal, non-reducing beta-D-glucosyl residues with release of beta-D-glucose.</text>
        <dbReference type="EC" id="3.2.1.21"/>
    </reaction>
</comment>
<proteinExistence type="inferred from homology"/>
<reference evidence="7 8" key="1">
    <citation type="journal article" date="2011" name="PLoS Pathog.">
        <title>Endophytic Life Strategies Decoded by Genome and Transcriptome Analyses of the Mutualistic Root Symbiont Piriformospora indica.</title>
        <authorList>
            <person name="Zuccaro A."/>
            <person name="Lahrmann U."/>
            <person name="Guldener U."/>
            <person name="Langen G."/>
            <person name="Pfiffi S."/>
            <person name="Biedenkopf D."/>
            <person name="Wong P."/>
            <person name="Samans B."/>
            <person name="Grimm C."/>
            <person name="Basiewicz M."/>
            <person name="Murat C."/>
            <person name="Martin F."/>
            <person name="Kogel K.H."/>
        </authorList>
    </citation>
    <scope>NUCLEOTIDE SEQUENCE [LARGE SCALE GENOMIC DNA]</scope>
    <source>
        <strain evidence="7 8">DSM 11827</strain>
    </source>
</reference>
<dbReference type="PANTHER" id="PTHR42715:SF27">
    <property type="entry name" value="BETA-GLUCOSIDASE-RELATED"/>
    <property type="match status" value="1"/>
</dbReference>
<protein>
    <recommendedName>
        <fullName evidence="3">beta-glucosidase</fullName>
        <ecNumber evidence="3">3.2.1.21</ecNumber>
    </recommendedName>
</protein>
<dbReference type="Gene3D" id="3.40.50.1700">
    <property type="entry name" value="Glycoside hydrolase family 3 C-terminal domain"/>
    <property type="match status" value="1"/>
</dbReference>
<dbReference type="Proteomes" id="UP000007148">
    <property type="component" value="Unassembled WGS sequence"/>
</dbReference>
<dbReference type="InterPro" id="IPR037524">
    <property type="entry name" value="PA14/GLEYA"/>
</dbReference>
<dbReference type="Pfam" id="PF01915">
    <property type="entry name" value="Glyco_hydro_3_C"/>
    <property type="match status" value="1"/>
</dbReference>
<dbReference type="eggNOG" id="ENOG502QR4D">
    <property type="taxonomic scope" value="Eukaryota"/>
</dbReference>
<dbReference type="AlphaFoldDB" id="G4T8T0"/>
<dbReference type="InterPro" id="IPR001764">
    <property type="entry name" value="Glyco_hydro_3_N"/>
</dbReference>
<dbReference type="SUPFAM" id="SSF52279">
    <property type="entry name" value="Beta-D-glucan exohydrolase, C-terminal domain"/>
    <property type="match status" value="1"/>
</dbReference>
<dbReference type="OMA" id="HYHARRI"/>
<dbReference type="Pfam" id="PF14310">
    <property type="entry name" value="Fn3-like"/>
    <property type="match status" value="1"/>
</dbReference>
<dbReference type="InterPro" id="IPR011658">
    <property type="entry name" value="PA14_dom"/>
</dbReference>
<dbReference type="Gene3D" id="2.60.120.260">
    <property type="entry name" value="Galactose-binding domain-like"/>
    <property type="match status" value="1"/>
</dbReference>
<dbReference type="InParanoid" id="G4T8T0"/>
<evidence type="ECO:0000256" key="4">
    <source>
        <dbReference type="ARBA" id="ARBA00022801"/>
    </source>
</evidence>
<evidence type="ECO:0000256" key="5">
    <source>
        <dbReference type="ARBA" id="ARBA00023295"/>
    </source>
</evidence>
<dbReference type="InterPro" id="IPR036881">
    <property type="entry name" value="Glyco_hydro_3_C_sf"/>
</dbReference>
<keyword evidence="8" id="KW-1185">Reference proteome</keyword>
<dbReference type="InterPro" id="IPR017853">
    <property type="entry name" value="GH"/>
</dbReference>
<sequence length="852" mass="93288">MSSASKFARANLEDVVGALNQEEAISLISGVGFWNTAAIPRLNVPSIKVSDGPNGVRGNRFFNSTPAKAIPSATALGSTFDTDLIHEVASKLLAPEAKLRAASVILGPTVNIQRSPLGGRSFESFSEDPTLSGRIAAAYVDGLQRQGIGACIKHFVANDQEDDRQGVSAEVSPRALREIYLMPFMLAEKLAKPWAYMTSYNKVNGLHASENPFLLKDVLRKDWGSETTVMSDWFGVYSISDSINAGLDLEMPGTRAFRSQYQVSWSIHSRKTTLDTVKQRAHNVLKLVQKCAAGAPELLDGDGEERTEDKEEDKALMRSLAAQTIVLLKNEGNVLPLQQNPKKIAIIGGNAKANILSGGGSASLKPSFLITPFEGITAALGKDTKVLYTEGAQALNTLPNFEREVVTSDGQFGFDGAWYSHDENDQPLPEPMLTQRIDSSLMFLFDGVPSGLTPRYTFRCTGHFKPRDEDQLWNFGSTAIGRSRVYIDGNLVVDTWTNQRMGKAFFGMGCEEMRGQFHLKQGVAHEVVLEFTNLRGQKAGEDTPITTPVTEPGVQFGAAPCLDEEREIEKAVAIAKEADVAILVVGLNADFETEGYDRTTLKLPGRTDELVRRVAQANKNTVVVTQAGSSIEMPWVDEVPALVHSWYLGNSTGEAIADVLFGKVNPSAKLSLTFPRRLEDTPSYGHMGSENGTVWYAENLFVGYKHYVHKAIPTLFPFGYGLSYSSFEFSNLQVSQPSGPEFTFSAKVTVQNTGSVVGSEVVQIYVSPSSTTKLTHPVYSLRGFAKAKDVQPGKCVEVEVTLDKYALSYWCDVRNQWKIEAGTYKVMVGVSAEKMILTNEVNVEKENYWNGL</sequence>
<dbReference type="InterPro" id="IPR050288">
    <property type="entry name" value="Cellulose_deg_GH3"/>
</dbReference>
<dbReference type="InterPro" id="IPR036962">
    <property type="entry name" value="Glyco_hydro_3_N_sf"/>
</dbReference>
<keyword evidence="5" id="KW-0326">Glycosidase</keyword>
<evidence type="ECO:0000313" key="8">
    <source>
        <dbReference type="Proteomes" id="UP000007148"/>
    </source>
</evidence>
<comment type="similarity">
    <text evidence="2">Belongs to the glycosyl hydrolase 3 family.</text>
</comment>
<dbReference type="OrthoDB" id="47059at2759"/>
<dbReference type="Pfam" id="PF07691">
    <property type="entry name" value="PA14"/>
    <property type="match status" value="1"/>
</dbReference>
<dbReference type="PROSITE" id="PS51820">
    <property type="entry name" value="PA14"/>
    <property type="match status" value="1"/>
</dbReference>
<gene>
    <name evidence="7" type="ORF">PIIN_01553</name>
</gene>
<dbReference type="Gene3D" id="3.20.20.300">
    <property type="entry name" value="Glycoside hydrolase, family 3, N-terminal domain"/>
    <property type="match status" value="1"/>
</dbReference>
<evidence type="ECO:0000256" key="3">
    <source>
        <dbReference type="ARBA" id="ARBA00012744"/>
    </source>
</evidence>
<accession>G4T8T0</accession>
<dbReference type="GO" id="GO:0009251">
    <property type="term" value="P:glucan catabolic process"/>
    <property type="evidence" value="ECO:0007669"/>
    <property type="project" value="TreeGrafter"/>
</dbReference>
<dbReference type="InterPro" id="IPR026891">
    <property type="entry name" value="Fn3-like"/>
</dbReference>
<organism evidence="7 8">
    <name type="scientific">Serendipita indica (strain DSM 11827)</name>
    <name type="common">Root endophyte fungus</name>
    <name type="synonym">Piriformospora indica</name>
    <dbReference type="NCBI Taxonomy" id="1109443"/>
    <lineage>
        <taxon>Eukaryota</taxon>
        <taxon>Fungi</taxon>
        <taxon>Dikarya</taxon>
        <taxon>Basidiomycota</taxon>
        <taxon>Agaricomycotina</taxon>
        <taxon>Agaricomycetes</taxon>
        <taxon>Sebacinales</taxon>
        <taxon>Serendipitaceae</taxon>
        <taxon>Serendipita</taxon>
    </lineage>
</organism>
<evidence type="ECO:0000256" key="1">
    <source>
        <dbReference type="ARBA" id="ARBA00000448"/>
    </source>
</evidence>
<dbReference type="Gene3D" id="2.60.40.10">
    <property type="entry name" value="Immunoglobulins"/>
    <property type="match status" value="1"/>
</dbReference>
<evidence type="ECO:0000313" key="7">
    <source>
        <dbReference type="EMBL" id="CCA67726.1"/>
    </source>
</evidence>
<dbReference type="HOGENOM" id="CLU_004542_4_0_1"/>
<keyword evidence="4" id="KW-0378">Hydrolase</keyword>
<dbReference type="Pfam" id="PF00933">
    <property type="entry name" value="Glyco_hydro_3"/>
    <property type="match status" value="1"/>
</dbReference>
<dbReference type="EC" id="3.2.1.21" evidence="3"/>
<dbReference type="STRING" id="1109443.G4T8T0"/>
<dbReference type="PRINTS" id="PR00133">
    <property type="entry name" value="GLHYDRLASE3"/>
</dbReference>
<dbReference type="SMART" id="SM01217">
    <property type="entry name" value="Fn3_like"/>
    <property type="match status" value="1"/>
</dbReference>
<dbReference type="FunFam" id="2.60.40.10:FF:000495">
    <property type="entry name" value="Periplasmic beta-glucosidase"/>
    <property type="match status" value="1"/>
</dbReference>
<feature type="domain" description="PA14" evidence="6">
    <location>
        <begin position="409"/>
        <end position="572"/>
    </location>
</feature>
<name>G4T8T0_SERID</name>
<dbReference type="FunCoup" id="G4T8T0">
    <property type="interactions" value="37"/>
</dbReference>
<dbReference type="PANTHER" id="PTHR42715">
    <property type="entry name" value="BETA-GLUCOSIDASE"/>
    <property type="match status" value="1"/>
</dbReference>
<dbReference type="EMBL" id="CAFZ01000018">
    <property type="protein sequence ID" value="CCA67726.1"/>
    <property type="molecule type" value="Genomic_DNA"/>
</dbReference>
<comment type="caution">
    <text evidence="7">The sequence shown here is derived from an EMBL/GenBank/DDBJ whole genome shotgun (WGS) entry which is preliminary data.</text>
</comment>
<evidence type="ECO:0000256" key="2">
    <source>
        <dbReference type="ARBA" id="ARBA00005336"/>
    </source>
</evidence>
<dbReference type="GO" id="GO:0008422">
    <property type="term" value="F:beta-glucosidase activity"/>
    <property type="evidence" value="ECO:0007669"/>
    <property type="project" value="UniProtKB-EC"/>
</dbReference>
<dbReference type="InterPro" id="IPR002772">
    <property type="entry name" value="Glyco_hydro_3_C"/>
</dbReference>
<dbReference type="SUPFAM" id="SSF51445">
    <property type="entry name" value="(Trans)glycosidases"/>
    <property type="match status" value="1"/>
</dbReference>
<evidence type="ECO:0000259" key="6">
    <source>
        <dbReference type="PROSITE" id="PS51820"/>
    </source>
</evidence>